<dbReference type="RefSeq" id="WP_101893771.1">
    <property type="nucleotide sequence ID" value="NZ_CP022684.1"/>
</dbReference>
<keyword evidence="3" id="KW-1185">Reference proteome</keyword>
<reference evidence="3" key="1">
    <citation type="submission" date="2017-08" db="EMBL/GenBank/DDBJ databases">
        <title>Direct submision.</title>
        <authorList>
            <person name="Kim S.-J."/>
            <person name="Rhee S.-K."/>
        </authorList>
    </citation>
    <scope>NUCLEOTIDE SEQUENCE [LARGE SCALE GENOMIC DNA]</scope>
    <source>
        <strain evidence="3">GI5</strain>
    </source>
</reference>
<dbReference type="GO" id="GO:0016790">
    <property type="term" value="F:thiolester hydrolase activity"/>
    <property type="evidence" value="ECO:0007669"/>
    <property type="project" value="UniProtKB-ARBA"/>
</dbReference>
<dbReference type="AlphaFoldDB" id="A0A2K9LJK0"/>
<dbReference type="SUPFAM" id="SSF54637">
    <property type="entry name" value="Thioesterase/thiol ester dehydrase-isomerase"/>
    <property type="match status" value="1"/>
</dbReference>
<gene>
    <name evidence="2" type="ORF">Kalk_08250</name>
</gene>
<proteinExistence type="predicted"/>
<dbReference type="Gene3D" id="3.10.129.10">
    <property type="entry name" value="Hotdog Thioesterase"/>
    <property type="match status" value="1"/>
</dbReference>
<sequence>MSNIPEGFNQSGYAPYSDRCGPILYKRETREDGTLQGTVGVLLDEHHIGGNNRGHGGLLMTLLDEALGMNACFHRNMQPAVTVSMNTQFFAAMNIGQFLQATGKVTHSTASMAFMEGEAWCGDVLVGRATGVWKYLKPKS</sequence>
<dbReference type="InterPro" id="IPR029069">
    <property type="entry name" value="HotDog_dom_sf"/>
</dbReference>
<evidence type="ECO:0000313" key="3">
    <source>
        <dbReference type="Proteomes" id="UP000235116"/>
    </source>
</evidence>
<dbReference type="OrthoDB" id="4565299at2"/>
<dbReference type="KEGG" id="kak:Kalk_08250"/>
<dbReference type="Proteomes" id="UP000235116">
    <property type="component" value="Chromosome"/>
</dbReference>
<feature type="domain" description="Thioesterase" evidence="1">
    <location>
        <begin position="55"/>
        <end position="124"/>
    </location>
</feature>
<protein>
    <recommendedName>
        <fullName evidence="1">Thioesterase domain-containing protein</fullName>
    </recommendedName>
</protein>
<evidence type="ECO:0000313" key="2">
    <source>
        <dbReference type="EMBL" id="AUM12407.1"/>
    </source>
</evidence>
<dbReference type="CDD" id="cd03443">
    <property type="entry name" value="PaaI_thioesterase"/>
    <property type="match status" value="1"/>
</dbReference>
<dbReference type="InterPro" id="IPR006683">
    <property type="entry name" value="Thioestr_dom"/>
</dbReference>
<evidence type="ECO:0000259" key="1">
    <source>
        <dbReference type="Pfam" id="PF03061"/>
    </source>
</evidence>
<accession>A0A2K9LJK0</accession>
<name>A0A2K9LJK0_9GAMM</name>
<organism evidence="2 3">
    <name type="scientific">Ketobacter alkanivorans</name>
    <dbReference type="NCBI Taxonomy" id="1917421"/>
    <lineage>
        <taxon>Bacteria</taxon>
        <taxon>Pseudomonadati</taxon>
        <taxon>Pseudomonadota</taxon>
        <taxon>Gammaproteobacteria</taxon>
        <taxon>Pseudomonadales</taxon>
        <taxon>Ketobacteraceae</taxon>
        <taxon>Ketobacter</taxon>
    </lineage>
</organism>
<dbReference type="Pfam" id="PF03061">
    <property type="entry name" value="4HBT"/>
    <property type="match status" value="1"/>
</dbReference>
<dbReference type="EMBL" id="CP022684">
    <property type="protein sequence ID" value="AUM12407.1"/>
    <property type="molecule type" value="Genomic_DNA"/>
</dbReference>